<name>A0A6A6I0C4_9PLEO</name>
<evidence type="ECO:0000256" key="1">
    <source>
        <dbReference type="ARBA" id="ARBA00004141"/>
    </source>
</evidence>
<dbReference type="AlphaFoldDB" id="A0A6A6I0C4"/>
<feature type="transmembrane region" description="Helical" evidence="5">
    <location>
        <begin position="205"/>
        <end position="225"/>
    </location>
</feature>
<dbReference type="CDD" id="cd03386">
    <property type="entry name" value="PAP2_Aur1_like"/>
    <property type="match status" value="1"/>
</dbReference>
<evidence type="ECO:0000313" key="7">
    <source>
        <dbReference type="EMBL" id="KAF2243020.1"/>
    </source>
</evidence>
<dbReference type="InterPro" id="IPR052185">
    <property type="entry name" value="IPC_Synthase-Related"/>
</dbReference>
<organism evidence="7 8">
    <name type="scientific">Trematosphaeria pertusa</name>
    <dbReference type="NCBI Taxonomy" id="390896"/>
    <lineage>
        <taxon>Eukaryota</taxon>
        <taxon>Fungi</taxon>
        <taxon>Dikarya</taxon>
        <taxon>Ascomycota</taxon>
        <taxon>Pezizomycotina</taxon>
        <taxon>Dothideomycetes</taxon>
        <taxon>Pleosporomycetidae</taxon>
        <taxon>Pleosporales</taxon>
        <taxon>Massarineae</taxon>
        <taxon>Trematosphaeriaceae</taxon>
        <taxon>Trematosphaeria</taxon>
    </lineage>
</organism>
<comment type="subcellular location">
    <subcellularLocation>
        <location evidence="1">Membrane</location>
        <topology evidence="1">Multi-pass membrane protein</topology>
    </subcellularLocation>
</comment>
<evidence type="ECO:0000256" key="2">
    <source>
        <dbReference type="ARBA" id="ARBA00022692"/>
    </source>
</evidence>
<evidence type="ECO:0000313" key="8">
    <source>
        <dbReference type="Proteomes" id="UP000800094"/>
    </source>
</evidence>
<dbReference type="EMBL" id="ML987206">
    <property type="protein sequence ID" value="KAF2243020.1"/>
    <property type="molecule type" value="Genomic_DNA"/>
</dbReference>
<accession>A0A6A6I0C4</accession>
<feature type="transmembrane region" description="Helical" evidence="5">
    <location>
        <begin position="289"/>
        <end position="309"/>
    </location>
</feature>
<dbReference type="Proteomes" id="UP000800094">
    <property type="component" value="Unassembled WGS sequence"/>
</dbReference>
<keyword evidence="4 5" id="KW-0472">Membrane</keyword>
<dbReference type="Pfam" id="PF14378">
    <property type="entry name" value="PAP2_3"/>
    <property type="match status" value="1"/>
</dbReference>
<dbReference type="GeneID" id="54577594"/>
<proteinExistence type="predicted"/>
<feature type="domain" description="Inositolphosphotransferase Aur1/Ipt1" evidence="6">
    <location>
        <begin position="184"/>
        <end position="310"/>
    </location>
</feature>
<evidence type="ECO:0000256" key="4">
    <source>
        <dbReference type="ARBA" id="ARBA00023136"/>
    </source>
</evidence>
<keyword evidence="2 5" id="KW-0812">Transmembrane</keyword>
<reference evidence="7" key="1">
    <citation type="journal article" date="2020" name="Stud. Mycol.">
        <title>101 Dothideomycetes genomes: a test case for predicting lifestyles and emergence of pathogens.</title>
        <authorList>
            <person name="Haridas S."/>
            <person name="Albert R."/>
            <person name="Binder M."/>
            <person name="Bloem J."/>
            <person name="Labutti K."/>
            <person name="Salamov A."/>
            <person name="Andreopoulos B."/>
            <person name="Baker S."/>
            <person name="Barry K."/>
            <person name="Bills G."/>
            <person name="Bluhm B."/>
            <person name="Cannon C."/>
            <person name="Castanera R."/>
            <person name="Culley D."/>
            <person name="Daum C."/>
            <person name="Ezra D."/>
            <person name="Gonzalez J."/>
            <person name="Henrissat B."/>
            <person name="Kuo A."/>
            <person name="Liang C."/>
            <person name="Lipzen A."/>
            <person name="Lutzoni F."/>
            <person name="Magnuson J."/>
            <person name="Mondo S."/>
            <person name="Nolan M."/>
            <person name="Ohm R."/>
            <person name="Pangilinan J."/>
            <person name="Park H.-J."/>
            <person name="Ramirez L."/>
            <person name="Alfaro M."/>
            <person name="Sun H."/>
            <person name="Tritt A."/>
            <person name="Yoshinaga Y."/>
            <person name="Zwiers L.-H."/>
            <person name="Turgeon B."/>
            <person name="Goodwin S."/>
            <person name="Spatafora J."/>
            <person name="Crous P."/>
            <person name="Grigoriev I."/>
        </authorList>
    </citation>
    <scope>NUCLEOTIDE SEQUENCE</scope>
    <source>
        <strain evidence="7">CBS 122368</strain>
    </source>
</reference>
<feature type="transmembrane region" description="Helical" evidence="5">
    <location>
        <begin position="330"/>
        <end position="352"/>
    </location>
</feature>
<feature type="transmembrane region" description="Helical" evidence="5">
    <location>
        <begin position="120"/>
        <end position="140"/>
    </location>
</feature>
<keyword evidence="3 5" id="KW-1133">Transmembrane helix</keyword>
<evidence type="ECO:0000259" key="6">
    <source>
        <dbReference type="Pfam" id="PF14378"/>
    </source>
</evidence>
<evidence type="ECO:0000256" key="5">
    <source>
        <dbReference type="SAM" id="Phobius"/>
    </source>
</evidence>
<dbReference type="InterPro" id="IPR026841">
    <property type="entry name" value="Aur1/Ipt1"/>
</dbReference>
<dbReference type="PANTHER" id="PTHR31310:SF10">
    <property type="entry name" value="INOSITOLPHOSPHOTRANSFERASE AUR1_IPT1 DOMAIN-CONTAINING PROTEIN"/>
    <property type="match status" value="1"/>
</dbReference>
<gene>
    <name evidence="7" type="ORF">BU26DRAFT_437907</name>
</gene>
<dbReference type="OrthoDB" id="2566866at2759"/>
<sequence>MNAPNITVSVDEPQWNSKPAWKLPGWAEPIIVASILFGAMYMTRRRNYRIFGASPSNDGYLDRLDSQGSSDALLAHSSDSDCEYEVVSTSKHPPKLRKWLCCVLATPNTSRFRNNIHSRVLQRFPFLIEMFYWIINYAFYRMTSITSQKIFAETGIWNVAQSHGIAVLEAEEYSWLSFLFTLREREIQQWFMHGHQDALTVLNKAYALIHIPGTVGFICWYYYVAPSFDTFAVARRTMTLTNFCAFITFIFYPCMPPRLLPAEYGFLDTVRHDDAQSVWMSGKYVNTLAAMPSMHFGYAFCIGMTLIYHSGLFRRTLERGESRKNTFWKMFYLAVGIGYPAFILTTIVATANHYFMDALVATCFVFFSFLCNKIFYVFIPLEDLMLYAIRADKPIPTTGDRFHERGGRI</sequence>
<feature type="transmembrane region" description="Helical" evidence="5">
    <location>
        <begin position="358"/>
        <end position="379"/>
    </location>
</feature>
<dbReference type="RefSeq" id="XP_033678024.1">
    <property type="nucleotide sequence ID" value="XM_033824264.1"/>
</dbReference>
<feature type="transmembrane region" description="Helical" evidence="5">
    <location>
        <begin position="237"/>
        <end position="255"/>
    </location>
</feature>
<evidence type="ECO:0000256" key="3">
    <source>
        <dbReference type="ARBA" id="ARBA00022989"/>
    </source>
</evidence>
<dbReference type="PANTHER" id="PTHR31310">
    <property type="match status" value="1"/>
</dbReference>
<keyword evidence="8" id="KW-1185">Reference proteome</keyword>
<feature type="transmembrane region" description="Helical" evidence="5">
    <location>
        <begin position="23"/>
        <end position="42"/>
    </location>
</feature>
<dbReference type="GO" id="GO:0016020">
    <property type="term" value="C:membrane"/>
    <property type="evidence" value="ECO:0007669"/>
    <property type="project" value="UniProtKB-SubCell"/>
</dbReference>
<protein>
    <recommendedName>
        <fullName evidence="6">Inositolphosphotransferase Aur1/Ipt1 domain-containing protein</fullName>
    </recommendedName>
</protein>